<dbReference type="PROSITE" id="PS50110">
    <property type="entry name" value="RESPONSE_REGULATORY"/>
    <property type="match status" value="1"/>
</dbReference>
<dbReference type="GO" id="GO:0000156">
    <property type="term" value="F:phosphorelay response regulator activity"/>
    <property type="evidence" value="ECO:0007669"/>
    <property type="project" value="TreeGrafter"/>
</dbReference>
<dbReference type="Pfam" id="PF00486">
    <property type="entry name" value="Trans_reg_C"/>
    <property type="match status" value="1"/>
</dbReference>
<dbReference type="Gene3D" id="6.10.250.690">
    <property type="match status" value="1"/>
</dbReference>
<keyword evidence="1 4" id="KW-0597">Phosphoprotein</keyword>
<dbReference type="Proteomes" id="UP000325255">
    <property type="component" value="Unassembled WGS sequence"/>
</dbReference>
<evidence type="ECO:0000256" key="3">
    <source>
        <dbReference type="ARBA" id="ARBA00023125"/>
    </source>
</evidence>
<dbReference type="GO" id="GO:0005829">
    <property type="term" value="C:cytosol"/>
    <property type="evidence" value="ECO:0007669"/>
    <property type="project" value="TreeGrafter"/>
</dbReference>
<feature type="domain" description="Response regulatory" evidence="6">
    <location>
        <begin position="6"/>
        <end position="123"/>
    </location>
</feature>
<dbReference type="RefSeq" id="WP_150038607.1">
    <property type="nucleotide sequence ID" value="NZ_OW485601.1"/>
</dbReference>
<dbReference type="SMART" id="SM00448">
    <property type="entry name" value="REC"/>
    <property type="match status" value="1"/>
</dbReference>
<dbReference type="Pfam" id="PF00072">
    <property type="entry name" value="Response_reg"/>
    <property type="match status" value="1"/>
</dbReference>
<dbReference type="GO" id="GO:0006355">
    <property type="term" value="P:regulation of DNA-templated transcription"/>
    <property type="evidence" value="ECO:0007669"/>
    <property type="project" value="InterPro"/>
</dbReference>
<keyword evidence="3 5" id="KW-0238">DNA-binding</keyword>
<dbReference type="InterPro" id="IPR036388">
    <property type="entry name" value="WH-like_DNA-bd_sf"/>
</dbReference>
<evidence type="ECO:0000259" key="7">
    <source>
        <dbReference type="PROSITE" id="PS51755"/>
    </source>
</evidence>
<dbReference type="GO" id="GO:0000976">
    <property type="term" value="F:transcription cis-regulatory region binding"/>
    <property type="evidence" value="ECO:0007669"/>
    <property type="project" value="TreeGrafter"/>
</dbReference>
<dbReference type="Gene3D" id="3.40.50.2300">
    <property type="match status" value="1"/>
</dbReference>
<dbReference type="PANTHER" id="PTHR48111">
    <property type="entry name" value="REGULATOR OF RPOS"/>
    <property type="match status" value="1"/>
</dbReference>
<sequence>MTEKRPILIAEDDADLLAMLIDAFAQTDEFTAIGVSTCAAVAQAATAPDRRIDAIILDRKLPDGDGCDLCLRLRRSLVYLPIIMLTGAGELDDVVSGLDAGANDYITKPVRLPVLLARLRAQLRLADNSETAVLPLGPYTFKPADKLLVDSTTNRRIRLTRKEVALLKYLCRTNNVTDRETLLHEVWGYGADVDTHTLETHIYRLRQKIEPEPGRARLLITESGGYRLDIGVSAAA</sequence>
<dbReference type="Gene3D" id="1.10.10.10">
    <property type="entry name" value="Winged helix-like DNA-binding domain superfamily/Winged helix DNA-binding domain"/>
    <property type="match status" value="1"/>
</dbReference>
<evidence type="ECO:0000256" key="5">
    <source>
        <dbReference type="PROSITE-ProRule" id="PRU01091"/>
    </source>
</evidence>
<dbReference type="AlphaFoldDB" id="A0A5M6J2B5"/>
<dbReference type="CDD" id="cd00383">
    <property type="entry name" value="trans_reg_C"/>
    <property type="match status" value="1"/>
</dbReference>
<organism evidence="8 9">
    <name type="scientific">Rhodovastum atsumiense</name>
    <dbReference type="NCBI Taxonomy" id="504468"/>
    <lineage>
        <taxon>Bacteria</taxon>
        <taxon>Pseudomonadati</taxon>
        <taxon>Pseudomonadota</taxon>
        <taxon>Alphaproteobacteria</taxon>
        <taxon>Acetobacterales</taxon>
        <taxon>Acetobacteraceae</taxon>
        <taxon>Rhodovastum</taxon>
    </lineage>
</organism>
<proteinExistence type="predicted"/>
<feature type="DNA-binding region" description="OmpR/PhoB-type" evidence="5">
    <location>
        <begin position="131"/>
        <end position="230"/>
    </location>
</feature>
<keyword evidence="2" id="KW-0902">Two-component regulatory system</keyword>
<dbReference type="InterPro" id="IPR039420">
    <property type="entry name" value="WalR-like"/>
</dbReference>
<feature type="modified residue" description="4-aspartylphosphate" evidence="4">
    <location>
        <position position="58"/>
    </location>
</feature>
<keyword evidence="9" id="KW-1185">Reference proteome</keyword>
<protein>
    <submittedName>
        <fullName evidence="8">Response regulator transcription factor</fullName>
    </submittedName>
</protein>
<dbReference type="PANTHER" id="PTHR48111:SF40">
    <property type="entry name" value="PHOSPHATE REGULON TRANSCRIPTIONAL REGULATORY PROTEIN PHOB"/>
    <property type="match status" value="1"/>
</dbReference>
<evidence type="ECO:0000313" key="8">
    <source>
        <dbReference type="EMBL" id="KAA5614756.1"/>
    </source>
</evidence>
<dbReference type="EMBL" id="VWPK01000001">
    <property type="protein sequence ID" value="KAA5614756.1"/>
    <property type="molecule type" value="Genomic_DNA"/>
</dbReference>
<dbReference type="SUPFAM" id="SSF52172">
    <property type="entry name" value="CheY-like"/>
    <property type="match status" value="1"/>
</dbReference>
<evidence type="ECO:0000256" key="4">
    <source>
        <dbReference type="PROSITE-ProRule" id="PRU00169"/>
    </source>
</evidence>
<dbReference type="OrthoDB" id="9802426at2"/>
<reference evidence="8 9" key="1">
    <citation type="submission" date="2019-09" db="EMBL/GenBank/DDBJ databases">
        <title>Genome sequence of Rhodovastum atsumiense, a diverse member of the Acetobacteraceae family of non-sulfur purple photosynthetic bacteria.</title>
        <authorList>
            <person name="Meyer T."/>
            <person name="Kyndt J."/>
        </authorList>
    </citation>
    <scope>NUCLEOTIDE SEQUENCE [LARGE SCALE GENOMIC DNA]</scope>
    <source>
        <strain evidence="8 9">DSM 21279</strain>
    </source>
</reference>
<dbReference type="InterPro" id="IPR001789">
    <property type="entry name" value="Sig_transdc_resp-reg_receiver"/>
</dbReference>
<dbReference type="InterPro" id="IPR016032">
    <property type="entry name" value="Sig_transdc_resp-reg_C-effctor"/>
</dbReference>
<dbReference type="SUPFAM" id="SSF46894">
    <property type="entry name" value="C-terminal effector domain of the bipartite response regulators"/>
    <property type="match status" value="1"/>
</dbReference>
<dbReference type="GO" id="GO:0032993">
    <property type="term" value="C:protein-DNA complex"/>
    <property type="evidence" value="ECO:0007669"/>
    <property type="project" value="TreeGrafter"/>
</dbReference>
<gene>
    <name evidence="8" type="ORF">F1189_01125</name>
</gene>
<comment type="caution">
    <text evidence="8">The sequence shown here is derived from an EMBL/GenBank/DDBJ whole genome shotgun (WGS) entry which is preliminary data.</text>
</comment>
<name>A0A5M6J2B5_9PROT</name>
<dbReference type="InterPro" id="IPR011006">
    <property type="entry name" value="CheY-like_superfamily"/>
</dbReference>
<feature type="domain" description="OmpR/PhoB-type" evidence="7">
    <location>
        <begin position="131"/>
        <end position="230"/>
    </location>
</feature>
<evidence type="ECO:0000256" key="2">
    <source>
        <dbReference type="ARBA" id="ARBA00023012"/>
    </source>
</evidence>
<evidence type="ECO:0000256" key="1">
    <source>
        <dbReference type="ARBA" id="ARBA00022553"/>
    </source>
</evidence>
<dbReference type="SMART" id="SM00862">
    <property type="entry name" value="Trans_reg_C"/>
    <property type="match status" value="1"/>
</dbReference>
<evidence type="ECO:0000313" key="9">
    <source>
        <dbReference type="Proteomes" id="UP000325255"/>
    </source>
</evidence>
<evidence type="ECO:0000259" key="6">
    <source>
        <dbReference type="PROSITE" id="PS50110"/>
    </source>
</evidence>
<accession>A0A5M6J2B5</accession>
<dbReference type="PROSITE" id="PS51755">
    <property type="entry name" value="OMPR_PHOB"/>
    <property type="match status" value="1"/>
</dbReference>
<dbReference type="InterPro" id="IPR001867">
    <property type="entry name" value="OmpR/PhoB-type_DNA-bd"/>
</dbReference>